<dbReference type="SUPFAM" id="SSF52833">
    <property type="entry name" value="Thioredoxin-like"/>
    <property type="match status" value="1"/>
</dbReference>
<dbReference type="Proteomes" id="UP000800041">
    <property type="component" value="Unassembled WGS sequence"/>
</dbReference>
<dbReference type="EMBL" id="ML977205">
    <property type="protein sequence ID" value="KAF1981202.1"/>
    <property type="molecule type" value="Genomic_DNA"/>
</dbReference>
<accession>A0A6G1GK18</accession>
<dbReference type="InterPro" id="IPR001853">
    <property type="entry name" value="DSBA-like_thioredoxin_dom"/>
</dbReference>
<dbReference type="AlphaFoldDB" id="A0A6G1GK18"/>
<dbReference type="Pfam" id="PF01323">
    <property type="entry name" value="DSBA"/>
    <property type="match status" value="1"/>
</dbReference>
<feature type="domain" description="DSBA-like thioredoxin" evidence="1">
    <location>
        <begin position="7"/>
        <end position="209"/>
    </location>
</feature>
<protein>
    <submittedName>
        <fullName evidence="2">Thioredoxin-like protein</fullName>
    </submittedName>
</protein>
<keyword evidence="3" id="KW-1185">Reference proteome</keyword>
<reference evidence="2" key="1">
    <citation type="journal article" date="2020" name="Stud. Mycol.">
        <title>101 Dothideomycetes genomes: a test case for predicting lifestyles and emergence of pathogens.</title>
        <authorList>
            <person name="Haridas S."/>
            <person name="Albert R."/>
            <person name="Binder M."/>
            <person name="Bloem J."/>
            <person name="Labutti K."/>
            <person name="Salamov A."/>
            <person name="Andreopoulos B."/>
            <person name="Baker S."/>
            <person name="Barry K."/>
            <person name="Bills G."/>
            <person name="Bluhm B."/>
            <person name="Cannon C."/>
            <person name="Castanera R."/>
            <person name="Culley D."/>
            <person name="Daum C."/>
            <person name="Ezra D."/>
            <person name="Gonzalez J."/>
            <person name="Henrissat B."/>
            <person name="Kuo A."/>
            <person name="Liang C."/>
            <person name="Lipzen A."/>
            <person name="Lutzoni F."/>
            <person name="Magnuson J."/>
            <person name="Mondo S."/>
            <person name="Nolan M."/>
            <person name="Ohm R."/>
            <person name="Pangilinan J."/>
            <person name="Park H.-J."/>
            <person name="Ramirez L."/>
            <person name="Alfaro M."/>
            <person name="Sun H."/>
            <person name="Tritt A."/>
            <person name="Yoshinaga Y."/>
            <person name="Zwiers L.-H."/>
            <person name="Turgeon B."/>
            <person name="Goodwin S."/>
            <person name="Spatafora J."/>
            <person name="Crous P."/>
            <person name="Grigoriev I."/>
        </authorList>
    </citation>
    <scope>NUCLEOTIDE SEQUENCE</scope>
    <source>
        <strain evidence="2">CBS 113979</strain>
    </source>
</reference>
<dbReference type="CDD" id="cd03024">
    <property type="entry name" value="DsbA_FrnE"/>
    <property type="match status" value="1"/>
</dbReference>
<evidence type="ECO:0000313" key="2">
    <source>
        <dbReference type="EMBL" id="KAF1981202.1"/>
    </source>
</evidence>
<proteinExistence type="predicted"/>
<dbReference type="GO" id="GO:0016491">
    <property type="term" value="F:oxidoreductase activity"/>
    <property type="evidence" value="ECO:0007669"/>
    <property type="project" value="InterPro"/>
</dbReference>
<dbReference type="InterPro" id="IPR036249">
    <property type="entry name" value="Thioredoxin-like_sf"/>
</dbReference>
<name>A0A6G1GK18_9PEZI</name>
<gene>
    <name evidence="2" type="ORF">K402DRAFT_398770</name>
</gene>
<dbReference type="Gene3D" id="3.40.30.10">
    <property type="entry name" value="Glutaredoxin"/>
    <property type="match status" value="1"/>
</dbReference>
<evidence type="ECO:0000313" key="3">
    <source>
        <dbReference type="Proteomes" id="UP000800041"/>
    </source>
</evidence>
<sequence>MVKNIDIKVVSDTVCPWCYVGKQRMDKAISEFQSFNPASPITFTTTWYPFYLNPAAPKIGEDKNAMYARKFGEERMKMMRARMLQIGEAEGINFKWGGKTGNTRDTHRLLQLGKSKSPEVQTRVVEELFKAYHENEQDPTSHEVLQKVGEDAGLDAKEVKEWLGSDKGGPLVDREVEEAQRRYIQGVPHFTIQGKYELEGAQEPSAFLQIFKMLKDQDA</sequence>
<organism evidence="2 3">
    <name type="scientific">Aulographum hederae CBS 113979</name>
    <dbReference type="NCBI Taxonomy" id="1176131"/>
    <lineage>
        <taxon>Eukaryota</taxon>
        <taxon>Fungi</taxon>
        <taxon>Dikarya</taxon>
        <taxon>Ascomycota</taxon>
        <taxon>Pezizomycotina</taxon>
        <taxon>Dothideomycetes</taxon>
        <taxon>Pleosporomycetidae</taxon>
        <taxon>Aulographales</taxon>
        <taxon>Aulographaceae</taxon>
    </lineage>
</organism>
<evidence type="ECO:0000259" key="1">
    <source>
        <dbReference type="Pfam" id="PF01323"/>
    </source>
</evidence>
<dbReference type="PANTHER" id="PTHR13887:SF41">
    <property type="entry name" value="THIOREDOXIN SUPERFAMILY PROTEIN"/>
    <property type="match status" value="1"/>
</dbReference>
<dbReference type="OrthoDB" id="1930760at2759"/>
<dbReference type="PANTHER" id="PTHR13887">
    <property type="entry name" value="GLUTATHIONE S-TRANSFERASE KAPPA"/>
    <property type="match status" value="1"/>
</dbReference>